<protein>
    <submittedName>
        <fullName evidence="2">DUF1467 family protein</fullName>
    </submittedName>
</protein>
<dbReference type="EMBL" id="JADMKU010000005">
    <property type="protein sequence ID" value="MBR9651002.1"/>
    <property type="molecule type" value="Genomic_DNA"/>
</dbReference>
<evidence type="ECO:0000313" key="3">
    <source>
        <dbReference type="Proteomes" id="UP001195941"/>
    </source>
</evidence>
<comment type="caution">
    <text evidence="2">The sequence shown here is derived from an EMBL/GenBank/DDBJ whole genome shotgun (WGS) entry which is preliminary data.</text>
</comment>
<sequence>MGPTSAIVLFAVIWFMTFFIVLPLRLKTQGDVGDIVPGTHAGAPYEHNLKKKAIITTIIAIILWCVIAGIILSGIITLRDIDWFHRMSTPEL</sequence>
<evidence type="ECO:0000256" key="1">
    <source>
        <dbReference type="SAM" id="Phobius"/>
    </source>
</evidence>
<keyword evidence="1" id="KW-0472">Membrane</keyword>
<dbReference type="Proteomes" id="UP001195941">
    <property type="component" value="Unassembled WGS sequence"/>
</dbReference>
<name>A0ABS5HPV8_9RHOB</name>
<dbReference type="Pfam" id="PF07330">
    <property type="entry name" value="DUF1467"/>
    <property type="match status" value="1"/>
</dbReference>
<dbReference type="RefSeq" id="WP_212700513.1">
    <property type="nucleotide sequence ID" value="NZ_JADMKU010000005.1"/>
</dbReference>
<dbReference type="InterPro" id="IPR009935">
    <property type="entry name" value="DUF1467"/>
</dbReference>
<gene>
    <name evidence="2" type="ORF">IT775_07705</name>
</gene>
<reference evidence="2 3" key="1">
    <citation type="journal article" date="2021" name="Arch. Microbiol.">
        <title>Thalassobius aquimarinus sp. nov., isolated from the Sea of Japan seashore.</title>
        <authorList>
            <person name="Kurilenko V.V."/>
            <person name="Romanenko L.A."/>
            <person name="Chernysheva N.Y."/>
            <person name="Velansky P.V."/>
            <person name="Tekutyeva L.A."/>
            <person name="Isaeva M.P."/>
            <person name="Mikhailov V.V."/>
        </authorList>
    </citation>
    <scope>NUCLEOTIDE SEQUENCE [LARGE SCALE GENOMIC DNA]</scope>
    <source>
        <strain evidence="2 3">KMM 8518</strain>
    </source>
</reference>
<organism evidence="2 3">
    <name type="scientific">Thalassovita aquimarina</name>
    <dbReference type="NCBI Taxonomy" id="2785917"/>
    <lineage>
        <taxon>Bacteria</taxon>
        <taxon>Pseudomonadati</taxon>
        <taxon>Pseudomonadota</taxon>
        <taxon>Alphaproteobacteria</taxon>
        <taxon>Rhodobacterales</taxon>
        <taxon>Roseobacteraceae</taxon>
        <taxon>Thalassovita</taxon>
    </lineage>
</organism>
<keyword evidence="1" id="KW-0812">Transmembrane</keyword>
<feature type="transmembrane region" description="Helical" evidence="1">
    <location>
        <begin position="6"/>
        <end position="24"/>
    </location>
</feature>
<feature type="transmembrane region" description="Helical" evidence="1">
    <location>
        <begin position="53"/>
        <end position="78"/>
    </location>
</feature>
<keyword evidence="1" id="KW-1133">Transmembrane helix</keyword>
<accession>A0ABS5HPV8</accession>
<proteinExistence type="predicted"/>
<evidence type="ECO:0000313" key="2">
    <source>
        <dbReference type="EMBL" id="MBR9651002.1"/>
    </source>
</evidence>
<keyword evidence="3" id="KW-1185">Reference proteome</keyword>